<keyword evidence="2" id="KW-0812">Transmembrane</keyword>
<dbReference type="AlphaFoldDB" id="A0A0G4GNZ3"/>
<evidence type="ECO:0000313" key="3">
    <source>
        <dbReference type="EMBL" id="CEM32001.1"/>
    </source>
</evidence>
<accession>A0A0G4GNZ3</accession>
<reference evidence="3 4" key="1">
    <citation type="submission" date="2014-11" db="EMBL/GenBank/DDBJ databases">
        <authorList>
            <person name="Zhu J."/>
            <person name="Qi W."/>
            <person name="Song R."/>
        </authorList>
    </citation>
    <scope>NUCLEOTIDE SEQUENCE [LARGE SCALE GENOMIC DNA]</scope>
</reference>
<dbReference type="EMBL" id="CDMY01000740">
    <property type="protein sequence ID" value="CEM32001.1"/>
    <property type="molecule type" value="Genomic_DNA"/>
</dbReference>
<feature type="compositionally biased region" description="Basic residues" evidence="1">
    <location>
        <begin position="1"/>
        <end position="17"/>
    </location>
</feature>
<evidence type="ECO:0000256" key="1">
    <source>
        <dbReference type="SAM" id="MobiDB-lite"/>
    </source>
</evidence>
<dbReference type="Proteomes" id="UP000041254">
    <property type="component" value="Unassembled WGS sequence"/>
</dbReference>
<keyword evidence="2" id="KW-1133">Transmembrane helix</keyword>
<feature type="region of interest" description="Disordered" evidence="1">
    <location>
        <begin position="1"/>
        <end position="25"/>
    </location>
</feature>
<keyword evidence="4" id="KW-1185">Reference proteome</keyword>
<sequence length="147" mass="15634">MTRKTHAKIPTRSKHSAMKPSSASPTTLGFLRASCGSPDRQIPSSRSTSFEHLFIHPASIMKLVLVLLILLAVLQPSVQQCVPCPGSGCSPPYCLPSGACCRPTRRELLRTQEDMPKGAVAHKGNAEVPCELAGAVTGIERSDTAAE</sequence>
<dbReference type="VEuPathDB" id="CryptoDB:Vbra_23256"/>
<protein>
    <submittedName>
        <fullName evidence="3">Uncharacterized protein</fullName>
    </submittedName>
</protein>
<evidence type="ECO:0000313" key="4">
    <source>
        <dbReference type="Proteomes" id="UP000041254"/>
    </source>
</evidence>
<dbReference type="InParanoid" id="A0A0G4GNZ3"/>
<evidence type="ECO:0000256" key="2">
    <source>
        <dbReference type="SAM" id="Phobius"/>
    </source>
</evidence>
<keyword evidence="2" id="KW-0472">Membrane</keyword>
<proteinExistence type="predicted"/>
<organism evidence="3 4">
    <name type="scientific">Vitrella brassicaformis (strain CCMP3155)</name>
    <dbReference type="NCBI Taxonomy" id="1169540"/>
    <lineage>
        <taxon>Eukaryota</taxon>
        <taxon>Sar</taxon>
        <taxon>Alveolata</taxon>
        <taxon>Colpodellida</taxon>
        <taxon>Vitrellaceae</taxon>
        <taxon>Vitrella</taxon>
    </lineage>
</organism>
<gene>
    <name evidence="3" type="ORF">Vbra_23256</name>
</gene>
<name>A0A0G4GNZ3_VITBC</name>
<feature type="transmembrane region" description="Helical" evidence="2">
    <location>
        <begin position="53"/>
        <end position="74"/>
    </location>
</feature>